<keyword evidence="2" id="KW-1185">Reference proteome</keyword>
<protein>
    <submittedName>
        <fullName evidence="1">Flavonoid 3-monooxygenase</fullName>
    </submittedName>
</protein>
<reference evidence="2" key="1">
    <citation type="journal article" date="2023" name="Hortic. Res.">
        <title>A chromosome-level phased genome enabling allele-level studies in sweet orange: a case study on citrus Huanglongbing tolerance.</title>
        <authorList>
            <person name="Wu B."/>
            <person name="Yu Q."/>
            <person name="Deng Z."/>
            <person name="Duan Y."/>
            <person name="Luo F."/>
            <person name="Gmitter F. Jr."/>
        </authorList>
    </citation>
    <scope>NUCLEOTIDE SEQUENCE [LARGE SCALE GENOMIC DNA]</scope>
    <source>
        <strain evidence="2">cv. Valencia</strain>
    </source>
</reference>
<dbReference type="EMBL" id="CM039176">
    <property type="protein sequence ID" value="KAH9716106.1"/>
    <property type="molecule type" value="Genomic_DNA"/>
</dbReference>
<organism evidence="1 2">
    <name type="scientific">Citrus sinensis</name>
    <name type="common">Sweet orange</name>
    <name type="synonym">Citrus aurantium var. sinensis</name>
    <dbReference type="NCBI Taxonomy" id="2711"/>
    <lineage>
        <taxon>Eukaryota</taxon>
        <taxon>Viridiplantae</taxon>
        <taxon>Streptophyta</taxon>
        <taxon>Embryophyta</taxon>
        <taxon>Tracheophyta</taxon>
        <taxon>Spermatophyta</taxon>
        <taxon>Magnoliopsida</taxon>
        <taxon>eudicotyledons</taxon>
        <taxon>Gunneridae</taxon>
        <taxon>Pentapetalae</taxon>
        <taxon>rosids</taxon>
        <taxon>malvids</taxon>
        <taxon>Sapindales</taxon>
        <taxon>Rutaceae</taxon>
        <taxon>Aurantioideae</taxon>
        <taxon>Citrus</taxon>
    </lineage>
</organism>
<dbReference type="Proteomes" id="UP000829398">
    <property type="component" value="Chromosome 7"/>
</dbReference>
<accession>A0ACB8JEZ4</accession>
<evidence type="ECO:0000313" key="1">
    <source>
        <dbReference type="EMBL" id="KAH9716106.1"/>
    </source>
</evidence>
<sequence length="298" mass="34292">MTWSSYGPYFSQARKICSMELFSVKRLKSYEYIRVEELMLLLIYLYESSSGKPATLKDRLADVSLNVISCMVLGEKYINKHDNGIKTRQEFKEMVDEFVALNGAVAEKFDSFLEHVIDEHDARPKLADDPTLKVKFERHGVKGFILDLIAGTTETSTIMLEWAFTELSKNPEIYNKATKELDRVIGNERWVEEEDIIHLPFIDAIVKETPHLHGAPMLMPRMAREDCKVTGYDIRKGTQILANTWSIMRDPADKPNKFYPQRFLERSIDVKGNVLGELIIRFLNDSIKFGQSSDPRST</sequence>
<name>A0ACB8JEZ4_CITSI</name>
<gene>
    <name evidence="1" type="ORF">KPL71_021343</name>
</gene>
<evidence type="ECO:0000313" key="2">
    <source>
        <dbReference type="Proteomes" id="UP000829398"/>
    </source>
</evidence>
<proteinExistence type="predicted"/>
<comment type="caution">
    <text evidence="1">The sequence shown here is derived from an EMBL/GenBank/DDBJ whole genome shotgun (WGS) entry which is preliminary data.</text>
</comment>